<dbReference type="Gene3D" id="2.50.20.20">
    <property type="match status" value="1"/>
</dbReference>
<dbReference type="AlphaFoldDB" id="A0A385DD52"/>
<feature type="signal peptide" evidence="2">
    <location>
        <begin position="1"/>
        <end position="17"/>
    </location>
</feature>
<evidence type="ECO:0000256" key="2">
    <source>
        <dbReference type="SAM" id="SignalP"/>
    </source>
</evidence>
<sequence>MSAKKVLVLFGAVALGASVLTGCGGGEGGGGSAGSGDGGKGPFAGKSADEIAAAAVKATRDAESVHITGTGKQQGQEMKLDFSVDNKDNCTGTLAGPEAEADVLQVGQAVYVRADKAFWENILKAQGAASDGAVDKLAGKWVKSDADEAGTEGMCDKQAVIAALDSDKSEREGMKKGKETEVDGESALTLTKKAGNGEEFTLYVATEGEPYILKAVSKGGENPGETTLTDYNKKVDAEEPPADEVVDPKQLQG</sequence>
<evidence type="ECO:0000313" key="5">
    <source>
        <dbReference type="Proteomes" id="UP000259636"/>
    </source>
</evidence>
<organism evidence="3 5">
    <name type="scientific">Streptomyces koyangensis</name>
    <dbReference type="NCBI Taxonomy" id="188770"/>
    <lineage>
        <taxon>Bacteria</taxon>
        <taxon>Bacillati</taxon>
        <taxon>Actinomycetota</taxon>
        <taxon>Actinomycetes</taxon>
        <taxon>Kitasatosporales</taxon>
        <taxon>Streptomycetaceae</taxon>
        <taxon>Streptomyces</taxon>
        <taxon>Streptomyces aurantiacus group</taxon>
    </lineage>
</organism>
<dbReference type="PROSITE" id="PS51257">
    <property type="entry name" value="PROKAR_LIPOPROTEIN"/>
    <property type="match status" value="1"/>
</dbReference>
<dbReference type="GeneID" id="300116090"/>
<evidence type="ECO:0000313" key="3">
    <source>
        <dbReference type="EMBL" id="AXQ56328.1"/>
    </source>
</evidence>
<accession>A0A385DD52</accession>
<proteinExistence type="predicted"/>
<keyword evidence="6" id="KW-1185">Reference proteome</keyword>
<evidence type="ECO:0000256" key="1">
    <source>
        <dbReference type="SAM" id="MobiDB-lite"/>
    </source>
</evidence>
<dbReference type="KEGG" id="sky:D0C37_18195"/>
<evidence type="ECO:0000313" key="4">
    <source>
        <dbReference type="EMBL" id="QRF03107.1"/>
    </source>
</evidence>
<gene>
    <name evidence="3" type="ORF">D0C37_18195</name>
    <name evidence="4" type="ORF">G9U55_13425</name>
</gene>
<dbReference type="Proteomes" id="UP000596311">
    <property type="component" value="Chromosome"/>
</dbReference>
<keyword evidence="2" id="KW-0732">Signal</keyword>
<dbReference type="Proteomes" id="UP000259636">
    <property type="component" value="Chromosome"/>
</dbReference>
<feature type="chain" id="PRO_5038676347" description="Lipoprotein" evidence="2">
    <location>
        <begin position="18"/>
        <end position="253"/>
    </location>
</feature>
<name>A0A385DD52_9ACTN</name>
<reference evidence="4 6" key="2">
    <citation type="submission" date="2020-03" db="EMBL/GenBank/DDBJ databases">
        <title>Genome mining and metabolic profiling illuminate the polycyclic tetramate macrolactams from Streptomyces koyangensis SCSIO 5802.</title>
        <authorList>
            <person name="Ding W."/>
        </authorList>
    </citation>
    <scope>NUCLEOTIDE SEQUENCE [LARGE SCALE GENOMIC DNA]</scope>
    <source>
        <strain evidence="4 6">SCSIO 5802</strain>
    </source>
</reference>
<reference evidence="3 5" key="1">
    <citation type="submission" date="2018-08" db="EMBL/GenBank/DDBJ databases">
        <authorList>
            <person name="Ferrada E.E."/>
            <person name="Latorre B.A."/>
        </authorList>
    </citation>
    <scope>NUCLEOTIDE SEQUENCE [LARGE SCALE GENOMIC DNA]</scope>
    <source>
        <strain evidence="3 5">VK-A60T</strain>
    </source>
</reference>
<evidence type="ECO:0000313" key="6">
    <source>
        <dbReference type="Proteomes" id="UP000596311"/>
    </source>
</evidence>
<dbReference type="RefSeq" id="WP_117349802.1">
    <property type="nucleotide sequence ID" value="NZ_CP031742.1"/>
</dbReference>
<protein>
    <recommendedName>
        <fullName evidence="7">Lipoprotein</fullName>
    </recommendedName>
</protein>
<dbReference type="EMBL" id="CP031742">
    <property type="protein sequence ID" value="AXQ56328.1"/>
    <property type="molecule type" value="Genomic_DNA"/>
</dbReference>
<dbReference type="EMBL" id="CP049945">
    <property type="protein sequence ID" value="QRF03107.1"/>
    <property type="molecule type" value="Genomic_DNA"/>
</dbReference>
<feature type="region of interest" description="Disordered" evidence="1">
    <location>
        <begin position="216"/>
        <end position="253"/>
    </location>
</feature>
<evidence type="ECO:0008006" key="7">
    <source>
        <dbReference type="Google" id="ProtNLM"/>
    </source>
</evidence>